<evidence type="ECO:0000313" key="3">
    <source>
        <dbReference type="Proteomes" id="UP001327225"/>
    </source>
</evidence>
<dbReference type="InterPro" id="IPR037401">
    <property type="entry name" value="SnoaL-like"/>
</dbReference>
<dbReference type="Gene3D" id="3.10.450.50">
    <property type="match status" value="1"/>
</dbReference>
<sequence>MTTTTDVPTTVARYLDFWNADPGEDQRRRADELFTPDVDYVAPIGTRHGIDELLSLAGDFVLHLGDVAFLARAEPDVHHDRARVRWELIRGDASFAEGTDVLVVDDAGRVRSVTTFLDRAPEGFDPHAHD</sequence>
<gene>
    <name evidence="2" type="ORF">SHK19_21295</name>
</gene>
<evidence type="ECO:0000259" key="1">
    <source>
        <dbReference type="Pfam" id="PF12680"/>
    </source>
</evidence>
<proteinExistence type="predicted"/>
<dbReference type="Proteomes" id="UP001327225">
    <property type="component" value="Chromosome"/>
</dbReference>
<dbReference type="SUPFAM" id="SSF54427">
    <property type="entry name" value="NTF2-like"/>
    <property type="match status" value="1"/>
</dbReference>
<dbReference type="Pfam" id="PF12680">
    <property type="entry name" value="SnoaL_2"/>
    <property type="match status" value="1"/>
</dbReference>
<accession>A0ABZ0ZQH6</accession>
<name>A0ABZ0ZQH6_9ACTN</name>
<organism evidence="2 3">
    <name type="scientific">Nocardioides bizhenqiangii</name>
    <dbReference type="NCBI Taxonomy" id="3095076"/>
    <lineage>
        <taxon>Bacteria</taxon>
        <taxon>Bacillati</taxon>
        <taxon>Actinomycetota</taxon>
        <taxon>Actinomycetes</taxon>
        <taxon>Propionibacteriales</taxon>
        <taxon>Nocardioidaceae</taxon>
        <taxon>Nocardioides</taxon>
    </lineage>
</organism>
<protein>
    <submittedName>
        <fullName evidence="2">Nuclear transport factor 2 family protein</fullName>
    </submittedName>
</protein>
<dbReference type="EMBL" id="CP141059">
    <property type="protein sequence ID" value="WQQ26478.1"/>
    <property type="molecule type" value="Genomic_DNA"/>
</dbReference>
<feature type="domain" description="SnoaL-like" evidence="1">
    <location>
        <begin position="11"/>
        <end position="111"/>
    </location>
</feature>
<reference evidence="3" key="1">
    <citation type="submission" date="2023-12" db="EMBL/GenBank/DDBJ databases">
        <title>Novel species in genus Nocardioides.</title>
        <authorList>
            <person name="Zhou H."/>
        </authorList>
    </citation>
    <scope>NUCLEOTIDE SEQUENCE [LARGE SCALE GENOMIC DNA]</scope>
    <source>
        <strain evidence="3">HM61</strain>
    </source>
</reference>
<dbReference type="RefSeq" id="WP_322454389.1">
    <property type="nucleotide sequence ID" value="NZ_CP141059.1"/>
</dbReference>
<dbReference type="InterPro" id="IPR032710">
    <property type="entry name" value="NTF2-like_dom_sf"/>
</dbReference>
<evidence type="ECO:0000313" key="2">
    <source>
        <dbReference type="EMBL" id="WQQ26478.1"/>
    </source>
</evidence>
<keyword evidence="3" id="KW-1185">Reference proteome</keyword>